<dbReference type="EMBL" id="HBUF01451265">
    <property type="protein sequence ID" value="CAG6743629.1"/>
    <property type="molecule type" value="Transcribed_RNA"/>
</dbReference>
<protein>
    <submittedName>
        <fullName evidence="2">Uncharacterized protein</fullName>
    </submittedName>
</protein>
<evidence type="ECO:0000313" key="2">
    <source>
        <dbReference type="EMBL" id="CAG6743629.1"/>
    </source>
</evidence>
<evidence type="ECO:0000256" key="1">
    <source>
        <dbReference type="SAM" id="MobiDB-lite"/>
    </source>
</evidence>
<feature type="compositionally biased region" description="Basic and acidic residues" evidence="1">
    <location>
        <begin position="335"/>
        <end position="346"/>
    </location>
</feature>
<proteinExistence type="predicted"/>
<name>A0A8D8Z9R8_9HEMI</name>
<feature type="region of interest" description="Disordered" evidence="1">
    <location>
        <begin position="335"/>
        <end position="359"/>
    </location>
</feature>
<dbReference type="AlphaFoldDB" id="A0A8D8Z9R8"/>
<organism evidence="2">
    <name type="scientific">Cacopsylla melanoneura</name>
    <dbReference type="NCBI Taxonomy" id="428564"/>
    <lineage>
        <taxon>Eukaryota</taxon>
        <taxon>Metazoa</taxon>
        <taxon>Ecdysozoa</taxon>
        <taxon>Arthropoda</taxon>
        <taxon>Hexapoda</taxon>
        <taxon>Insecta</taxon>
        <taxon>Pterygota</taxon>
        <taxon>Neoptera</taxon>
        <taxon>Paraneoptera</taxon>
        <taxon>Hemiptera</taxon>
        <taxon>Sternorrhyncha</taxon>
        <taxon>Psylloidea</taxon>
        <taxon>Psyllidae</taxon>
        <taxon>Psyllinae</taxon>
        <taxon>Cacopsylla</taxon>
    </lineage>
</organism>
<reference evidence="2" key="1">
    <citation type="submission" date="2021-05" db="EMBL/GenBank/DDBJ databases">
        <authorList>
            <person name="Alioto T."/>
            <person name="Alioto T."/>
            <person name="Gomez Garrido J."/>
        </authorList>
    </citation>
    <scope>NUCLEOTIDE SEQUENCE</scope>
</reference>
<accession>A0A8D8Z9R8</accession>
<sequence>MSFHLMDTTSMDSMDNMDIDIPAKNTEETRDTIDVAADIDVDIEKTEKSKKPKRTSNEKRAASLKILENFIFNEKKSFMKSLLRRCSKQKSKEYIWDTEKRIVAFGSTLKVDPNKKTGEEWLCEHLKPKKISRRMEKRNQHLMRPLAKQVHPTCVPTYTFKPSQIQSTKRQTKNQRRKTESMKKLEQFLNEERIAFKKSLSEKCEEELENSGTKSYLGKERIVAFGSTVFIDKNQEKENFKWLCEHIGPRKISKREKQNQRLMRPLTRTVHAKCVPNYTFKPLQRKTNRSSSRMSIRKWITQHSRPKLARDTAPLPDIIRRTSPRTVEERKEWELVQSRPKQEPQPKKVPMKLSRKTKEEWEARLNQLSRPKRIYKKTPPPSHVNPNAFNYVMNARMEQRAQPKLVHPEYKQDLDYNFHDKLKGALEYKISDR</sequence>